<dbReference type="PANTHER" id="PTHR43451:SF1">
    <property type="entry name" value="ACETYLTRANSFERASE"/>
    <property type="match status" value="1"/>
</dbReference>
<evidence type="ECO:0000259" key="1">
    <source>
        <dbReference type="PROSITE" id="PS51186"/>
    </source>
</evidence>
<dbReference type="CDD" id="cd04301">
    <property type="entry name" value="NAT_SF"/>
    <property type="match status" value="1"/>
</dbReference>
<dbReference type="Proteomes" id="UP000050497">
    <property type="component" value="Unassembled WGS sequence"/>
</dbReference>
<keyword evidence="5" id="KW-1185">Reference proteome</keyword>
<evidence type="ECO:0000313" key="4">
    <source>
        <dbReference type="Proteomes" id="UP000050497"/>
    </source>
</evidence>
<dbReference type="GO" id="GO:0016747">
    <property type="term" value="F:acyltransferase activity, transferring groups other than amino-acyl groups"/>
    <property type="evidence" value="ECO:0007669"/>
    <property type="project" value="InterPro"/>
</dbReference>
<name>A0A0P8A025_9HYPH</name>
<dbReference type="InterPro" id="IPR000182">
    <property type="entry name" value="GNAT_dom"/>
</dbReference>
<dbReference type="PANTHER" id="PTHR43451">
    <property type="entry name" value="ACETYLTRANSFERASE (GNAT) FAMILY PROTEIN"/>
    <property type="match status" value="1"/>
</dbReference>
<sequence length="168" mass="18106">MTLPTVTLRPYLPEDAPVLAAIFQAAVMVLTEDDYSADQREAWAAAADDADAFGEKLAAHLTLIAAIDGDPAGFATLRENRMVEMLYVHPDCAGMGVGTALLDALEKLAGARGAQELSVDASETALLFFEKHGYTPERRNTVMRNGEFLSNTTMTKRLGSEPSRKVTS</sequence>
<reference evidence="3 5" key="2">
    <citation type="submission" date="2016-08" db="EMBL/GenBank/DDBJ databases">
        <authorList>
            <person name="Varghese N."/>
            <person name="Submissions Spin"/>
        </authorList>
    </citation>
    <scope>NUCLEOTIDE SEQUENCE [LARGE SCALE GENOMIC DNA]</scope>
    <source>
        <strain evidence="3 5">HL-109</strain>
    </source>
</reference>
<comment type="caution">
    <text evidence="2">The sequence shown here is derived from an EMBL/GenBank/DDBJ whole genome shotgun (WGS) entry which is preliminary data.</text>
</comment>
<organism evidence="2 4">
    <name type="scientific">Saliniramus fredricksonii</name>
    <dbReference type="NCBI Taxonomy" id="1653334"/>
    <lineage>
        <taxon>Bacteria</taxon>
        <taxon>Pseudomonadati</taxon>
        <taxon>Pseudomonadota</taxon>
        <taxon>Alphaproteobacteria</taxon>
        <taxon>Hyphomicrobiales</taxon>
        <taxon>Salinarimonadaceae</taxon>
        <taxon>Saliniramus</taxon>
    </lineage>
</organism>
<evidence type="ECO:0000313" key="3">
    <source>
        <dbReference type="EMBL" id="SCC79603.1"/>
    </source>
</evidence>
<keyword evidence="2" id="KW-0808">Transferase</keyword>
<dbReference type="InterPro" id="IPR052564">
    <property type="entry name" value="N-acetyltrans/Recomb-assoc"/>
</dbReference>
<dbReference type="EMBL" id="FMBM01000001">
    <property type="protein sequence ID" value="SCC79603.1"/>
    <property type="molecule type" value="Genomic_DNA"/>
</dbReference>
<dbReference type="RefSeq" id="WP_074443848.1">
    <property type="nucleotide sequence ID" value="NZ_FMBM01000001.1"/>
</dbReference>
<dbReference type="PROSITE" id="PS51186">
    <property type="entry name" value="GNAT"/>
    <property type="match status" value="1"/>
</dbReference>
<accession>A0A0P8A025</accession>
<dbReference type="Gene3D" id="3.40.630.30">
    <property type="match status" value="1"/>
</dbReference>
<gene>
    <name evidence="2" type="primary">yafP</name>
    <name evidence="3" type="ORF">GA0071312_1026</name>
    <name evidence="2" type="ORF">HLUCCO17_09560</name>
</gene>
<evidence type="ECO:0000313" key="5">
    <source>
        <dbReference type="Proteomes" id="UP000182800"/>
    </source>
</evidence>
<dbReference type="InterPro" id="IPR016181">
    <property type="entry name" value="Acyl_CoA_acyltransferase"/>
</dbReference>
<dbReference type="SUPFAM" id="SSF55729">
    <property type="entry name" value="Acyl-CoA N-acyltransferases (Nat)"/>
    <property type="match status" value="1"/>
</dbReference>
<dbReference type="STRING" id="1653334.GA0071312_1026"/>
<dbReference type="AlphaFoldDB" id="A0A0P8A025"/>
<dbReference type="OrthoDB" id="9789081at2"/>
<feature type="domain" description="N-acetyltransferase" evidence="1">
    <location>
        <begin position="6"/>
        <end position="159"/>
    </location>
</feature>
<proteinExistence type="predicted"/>
<evidence type="ECO:0000313" key="2">
    <source>
        <dbReference type="EMBL" id="KPQ10692.1"/>
    </source>
</evidence>
<reference evidence="2 4" key="1">
    <citation type="submission" date="2015-09" db="EMBL/GenBank/DDBJ databases">
        <title>Identification and resolution of microdiversity through metagenomic sequencing of parallel consortia.</title>
        <authorList>
            <person name="Nelson W.C."/>
            <person name="Romine M.F."/>
            <person name="Lindemann S.R."/>
        </authorList>
    </citation>
    <scope>NUCLEOTIDE SEQUENCE [LARGE SCALE GENOMIC DNA]</scope>
    <source>
        <strain evidence="2">HL-109</strain>
    </source>
</reference>
<dbReference type="Pfam" id="PF13673">
    <property type="entry name" value="Acetyltransf_10"/>
    <property type="match status" value="1"/>
</dbReference>
<dbReference type="Proteomes" id="UP000182800">
    <property type="component" value="Unassembled WGS sequence"/>
</dbReference>
<protein>
    <submittedName>
        <fullName evidence="3">Acetyltransferase, GNAT family</fullName>
    </submittedName>
    <submittedName>
        <fullName evidence="2">Putative aetyltransferase YafP</fullName>
    </submittedName>
</protein>
<dbReference type="EMBL" id="LJSX01000013">
    <property type="protein sequence ID" value="KPQ10692.1"/>
    <property type="molecule type" value="Genomic_DNA"/>
</dbReference>